<dbReference type="RefSeq" id="WP_190440735.1">
    <property type="nucleotide sequence ID" value="NZ_JAMPKM010000015.1"/>
</dbReference>
<gene>
    <name evidence="3" type="ORF">NC998_21270</name>
</gene>
<dbReference type="Proteomes" id="UP001464891">
    <property type="component" value="Unassembled WGS sequence"/>
</dbReference>
<name>A0ABV0JDA8_9CYAN</name>
<keyword evidence="4" id="KW-1185">Reference proteome</keyword>
<accession>A0ABV0JDA8</accession>
<sequence length="248" mass="27680">MYDTDQLHLLLIEDTSSDARIFCEQVKERHGDQATVEWKRSFKEAMLYLQLHPEIDQIWLDPGLADLGKEALGEAIAYLKRYGEVQLISSIAAPAIKREARKQEVEVYEKTADFGSVLEKIEKVLEARGGTTIKVGQAQLQGQIAKLEYQVGENVKAIEKSRQDWEQTVKALRDELAVIKKTQETASNDTAVRLARIQAFSQVAVAIATGLFGLTAVIAPILIPLAKDFYFQGGNTPTQQPEQPKRSP</sequence>
<reference evidence="3 4" key="1">
    <citation type="submission" date="2022-04" db="EMBL/GenBank/DDBJ databases">
        <title>Positive selection, recombination, and allopatry shape intraspecific diversity of widespread and dominant cyanobacteria.</title>
        <authorList>
            <person name="Wei J."/>
            <person name="Shu W."/>
            <person name="Hu C."/>
        </authorList>
    </citation>
    <scope>NUCLEOTIDE SEQUENCE [LARGE SCALE GENOMIC DNA]</scope>
    <source>
        <strain evidence="3 4">GB2-A4</strain>
    </source>
</reference>
<feature type="coiled-coil region" evidence="1">
    <location>
        <begin position="155"/>
        <end position="182"/>
    </location>
</feature>
<keyword evidence="1" id="KW-0175">Coiled coil</keyword>
<proteinExistence type="predicted"/>
<keyword evidence="2" id="KW-0472">Membrane</keyword>
<evidence type="ECO:0000313" key="3">
    <source>
        <dbReference type="EMBL" id="MEP0819634.1"/>
    </source>
</evidence>
<keyword evidence="2" id="KW-0812">Transmembrane</keyword>
<evidence type="ECO:0000256" key="1">
    <source>
        <dbReference type="SAM" id="Coils"/>
    </source>
</evidence>
<evidence type="ECO:0008006" key="5">
    <source>
        <dbReference type="Google" id="ProtNLM"/>
    </source>
</evidence>
<organism evidence="3 4">
    <name type="scientific">Trichocoleus desertorum GB2-A4</name>
    <dbReference type="NCBI Taxonomy" id="2933944"/>
    <lineage>
        <taxon>Bacteria</taxon>
        <taxon>Bacillati</taxon>
        <taxon>Cyanobacteriota</taxon>
        <taxon>Cyanophyceae</taxon>
        <taxon>Leptolyngbyales</taxon>
        <taxon>Trichocoleusaceae</taxon>
        <taxon>Trichocoleus</taxon>
    </lineage>
</organism>
<comment type="caution">
    <text evidence="3">The sequence shown here is derived from an EMBL/GenBank/DDBJ whole genome shotgun (WGS) entry which is preliminary data.</text>
</comment>
<evidence type="ECO:0000256" key="2">
    <source>
        <dbReference type="SAM" id="Phobius"/>
    </source>
</evidence>
<protein>
    <recommendedName>
        <fullName evidence="5">Response regulator</fullName>
    </recommendedName>
</protein>
<feature type="transmembrane region" description="Helical" evidence="2">
    <location>
        <begin position="203"/>
        <end position="223"/>
    </location>
</feature>
<keyword evidence="2" id="KW-1133">Transmembrane helix</keyword>
<dbReference type="EMBL" id="JAMPKM010000015">
    <property type="protein sequence ID" value="MEP0819634.1"/>
    <property type="molecule type" value="Genomic_DNA"/>
</dbReference>
<evidence type="ECO:0000313" key="4">
    <source>
        <dbReference type="Proteomes" id="UP001464891"/>
    </source>
</evidence>